<evidence type="ECO:0000313" key="3">
    <source>
        <dbReference type="Proteomes" id="UP001295444"/>
    </source>
</evidence>
<feature type="compositionally biased region" description="Basic and acidic residues" evidence="1">
    <location>
        <begin position="243"/>
        <end position="270"/>
    </location>
</feature>
<sequence>MEDFLARSGALADTAETLSITEEQATAVLWPRTTKDLAHTNTAKELYNDLFKLKRREIDLDLHGVFISDYYRAKRIPRGFRVRNAPTIGRQNPDFGRRWMQIANKCSLDWMVIVVEEVGKELILVKKTIQEFEVSNVTLLQAPSTQDTLIKLQDDIQKYQNDLIRFKKQKLNKVNHDYTHHQVYRWLSGSDSNSRNPPSRYQQRITKPKFKTIDVSSGESASETEMIDPTSKSYTTPFLEKGATFKEPPDMPKERRDTRKKDLSGEERRVTRYTNTSGRPPLQRTRP</sequence>
<reference evidence="2" key="1">
    <citation type="submission" date="2022-03" db="EMBL/GenBank/DDBJ databases">
        <authorList>
            <person name="Alioto T."/>
            <person name="Alioto T."/>
            <person name="Gomez Garrido J."/>
        </authorList>
    </citation>
    <scope>NUCLEOTIDE SEQUENCE</scope>
</reference>
<dbReference type="AlphaFoldDB" id="A0AAD1RXH1"/>
<feature type="region of interest" description="Disordered" evidence="1">
    <location>
        <begin position="213"/>
        <end position="287"/>
    </location>
</feature>
<name>A0AAD1RXH1_PELCU</name>
<keyword evidence="3" id="KW-1185">Reference proteome</keyword>
<dbReference type="Proteomes" id="UP001295444">
    <property type="component" value="Chromosome 04"/>
</dbReference>
<gene>
    <name evidence="2" type="ORF">PECUL_23A046320</name>
</gene>
<proteinExistence type="predicted"/>
<evidence type="ECO:0000256" key="1">
    <source>
        <dbReference type="SAM" id="MobiDB-lite"/>
    </source>
</evidence>
<accession>A0AAD1RXH1</accession>
<organism evidence="2 3">
    <name type="scientific">Pelobates cultripes</name>
    <name type="common">Western spadefoot toad</name>
    <dbReference type="NCBI Taxonomy" id="61616"/>
    <lineage>
        <taxon>Eukaryota</taxon>
        <taxon>Metazoa</taxon>
        <taxon>Chordata</taxon>
        <taxon>Craniata</taxon>
        <taxon>Vertebrata</taxon>
        <taxon>Euteleostomi</taxon>
        <taxon>Amphibia</taxon>
        <taxon>Batrachia</taxon>
        <taxon>Anura</taxon>
        <taxon>Pelobatoidea</taxon>
        <taxon>Pelobatidae</taxon>
        <taxon>Pelobates</taxon>
    </lineage>
</organism>
<feature type="compositionally biased region" description="Polar residues" evidence="1">
    <location>
        <begin position="214"/>
        <end position="223"/>
    </location>
</feature>
<protein>
    <submittedName>
        <fullName evidence="2">Uncharacterized protein</fullName>
    </submittedName>
</protein>
<dbReference type="EMBL" id="OW240915">
    <property type="protein sequence ID" value="CAH2283173.1"/>
    <property type="molecule type" value="Genomic_DNA"/>
</dbReference>
<evidence type="ECO:0000313" key="2">
    <source>
        <dbReference type="EMBL" id="CAH2283173.1"/>
    </source>
</evidence>